<evidence type="ECO:0000256" key="1">
    <source>
        <dbReference type="ARBA" id="ARBA00008987"/>
    </source>
</evidence>
<dbReference type="CDD" id="cd02956">
    <property type="entry name" value="ybbN"/>
    <property type="match status" value="1"/>
</dbReference>
<dbReference type="RefSeq" id="WP_302723207.1">
    <property type="nucleotide sequence ID" value="NZ_JAULRU010000583.1"/>
</dbReference>
<evidence type="ECO:0000313" key="8">
    <source>
        <dbReference type="EMBL" id="MDX6848087.1"/>
    </source>
</evidence>
<dbReference type="Pfam" id="PF14559">
    <property type="entry name" value="TPR_19"/>
    <property type="match status" value="1"/>
</dbReference>
<dbReference type="InterPro" id="IPR011990">
    <property type="entry name" value="TPR-like_helical_dom_sf"/>
</dbReference>
<evidence type="ECO:0000256" key="5">
    <source>
        <dbReference type="ARBA" id="ARBA00023284"/>
    </source>
</evidence>
<dbReference type="Proteomes" id="UP001273505">
    <property type="component" value="Unassembled WGS sequence"/>
</dbReference>
<keyword evidence="3" id="KW-0249">Electron transport</keyword>
<dbReference type="NCBIfam" id="TIGR01068">
    <property type="entry name" value="thioredoxin"/>
    <property type="match status" value="1"/>
</dbReference>
<dbReference type="InterPro" id="IPR013766">
    <property type="entry name" value="Thioredoxin_domain"/>
</dbReference>
<dbReference type="PROSITE" id="PS51352">
    <property type="entry name" value="THIOREDOXIN_2"/>
    <property type="match status" value="1"/>
</dbReference>
<evidence type="ECO:0000259" key="7">
    <source>
        <dbReference type="PROSITE" id="PS51352"/>
    </source>
</evidence>
<dbReference type="PANTHER" id="PTHR45663:SF11">
    <property type="entry name" value="GEO12009P1"/>
    <property type="match status" value="1"/>
</dbReference>
<keyword evidence="9" id="KW-1185">Reference proteome</keyword>
<dbReference type="InterPro" id="IPR036249">
    <property type="entry name" value="Thioredoxin-like_sf"/>
</dbReference>
<protein>
    <recommendedName>
        <fullName evidence="6">Thioredoxin</fullName>
    </recommendedName>
</protein>
<reference evidence="8 9" key="1">
    <citation type="submission" date="2023-11" db="EMBL/GenBank/DDBJ databases">
        <title>Gilvimarinus fulvus sp. nov., isolated from the surface of Kelp.</title>
        <authorList>
            <person name="Sun Y.Y."/>
            <person name="Gong Y."/>
            <person name="Du Z.J."/>
        </authorList>
    </citation>
    <scope>NUCLEOTIDE SEQUENCE [LARGE SCALE GENOMIC DNA]</scope>
    <source>
        <strain evidence="8 9">SDUM040013</strain>
    </source>
</reference>
<organism evidence="8 9">
    <name type="scientific">Gilvimarinus gilvus</name>
    <dbReference type="NCBI Taxonomy" id="3058038"/>
    <lineage>
        <taxon>Bacteria</taxon>
        <taxon>Pseudomonadati</taxon>
        <taxon>Pseudomonadota</taxon>
        <taxon>Gammaproteobacteria</taxon>
        <taxon>Cellvibrionales</taxon>
        <taxon>Cellvibrionaceae</taxon>
        <taxon>Gilvimarinus</taxon>
    </lineage>
</organism>
<dbReference type="Pfam" id="PF00085">
    <property type="entry name" value="Thioredoxin"/>
    <property type="match status" value="1"/>
</dbReference>
<evidence type="ECO:0000313" key="9">
    <source>
        <dbReference type="Proteomes" id="UP001273505"/>
    </source>
</evidence>
<dbReference type="PANTHER" id="PTHR45663">
    <property type="entry name" value="GEO12009P1"/>
    <property type="match status" value="1"/>
</dbReference>
<dbReference type="InterPro" id="IPR005746">
    <property type="entry name" value="Thioredoxin"/>
</dbReference>
<feature type="domain" description="Thioredoxin" evidence="7">
    <location>
        <begin position="5"/>
        <end position="117"/>
    </location>
</feature>
<dbReference type="SUPFAM" id="SSF48452">
    <property type="entry name" value="TPR-like"/>
    <property type="match status" value="1"/>
</dbReference>
<dbReference type="Gene3D" id="3.40.30.10">
    <property type="entry name" value="Glutaredoxin"/>
    <property type="match status" value="1"/>
</dbReference>
<sequence length="290" mass="32083">MNDSLNTAANIVDVTAETAQQLVIDASFEKLVIVDFWADWCEPCKNLMPVLEKIAGEYPDSVLLAKINADDQQMLASQFGVRSLPTVMLVKDGQPVDGFTGAQPEPQIREMLDKYVPKAWEADLQQAKALLDEANYTEALPLLRQVHEESGQLPLVTSMLALCFAELNRTDEAEALLATVKMVDQDALYQQALSVLELKKQSAGSPELEKLQADYDADPANMDVAYALALQLNEEGQHKGALELLLDIFKRDRTFQDGAPRKAITDILAALGKGDPLAVEYQRKLFTLLY</sequence>
<evidence type="ECO:0000256" key="2">
    <source>
        <dbReference type="ARBA" id="ARBA00022448"/>
    </source>
</evidence>
<dbReference type="Pfam" id="PF14561">
    <property type="entry name" value="TPR_20"/>
    <property type="match status" value="1"/>
</dbReference>
<evidence type="ECO:0000256" key="6">
    <source>
        <dbReference type="NCBIfam" id="TIGR01068"/>
    </source>
</evidence>
<keyword evidence="4" id="KW-1015">Disulfide bond</keyword>
<comment type="caution">
    <text evidence="8">The sequence shown here is derived from an EMBL/GenBank/DDBJ whole genome shotgun (WGS) entry which is preliminary data.</text>
</comment>
<evidence type="ECO:0000256" key="3">
    <source>
        <dbReference type="ARBA" id="ARBA00022982"/>
    </source>
</evidence>
<dbReference type="Gene3D" id="1.25.40.10">
    <property type="entry name" value="Tetratricopeptide repeat domain"/>
    <property type="match status" value="2"/>
</dbReference>
<comment type="similarity">
    <text evidence="1">Belongs to the thioredoxin family.</text>
</comment>
<evidence type="ECO:0000256" key="4">
    <source>
        <dbReference type="ARBA" id="ARBA00023157"/>
    </source>
</evidence>
<name>A0ABU4RV96_9GAMM</name>
<dbReference type="InterPro" id="IPR017937">
    <property type="entry name" value="Thioredoxin_CS"/>
</dbReference>
<dbReference type="PRINTS" id="PR00421">
    <property type="entry name" value="THIOREDOXIN"/>
</dbReference>
<accession>A0ABU4RV96</accession>
<gene>
    <name evidence="8" type="primary">trxA</name>
    <name evidence="8" type="ORF">SCD92_01865</name>
</gene>
<keyword evidence="5" id="KW-0676">Redox-active center</keyword>
<keyword evidence="2" id="KW-0813">Transport</keyword>
<dbReference type="EMBL" id="JAXAFO010000002">
    <property type="protein sequence ID" value="MDX6848087.1"/>
    <property type="molecule type" value="Genomic_DNA"/>
</dbReference>
<dbReference type="SUPFAM" id="SSF52833">
    <property type="entry name" value="Thioredoxin-like"/>
    <property type="match status" value="1"/>
</dbReference>
<dbReference type="PROSITE" id="PS00194">
    <property type="entry name" value="THIOREDOXIN_1"/>
    <property type="match status" value="1"/>
</dbReference>
<proteinExistence type="inferred from homology"/>